<dbReference type="SUPFAM" id="SSF117070">
    <property type="entry name" value="LEA14-like"/>
    <property type="match status" value="1"/>
</dbReference>
<sequence length="205" mass="22862">MKLEYYKHFISTFKKCIQEFKSMNSKIFVGAAVGGLAIVLAVIAFSGTLISDVSDGAFSPFQEPEVLPLGIEFHNLSVLEINEKQATLKIEFIVSNPNFKSVMLQRLKYTVFHDDTRIVAGEVGSSPIGFVDTSNYYLILNERPVTLGEKFIVKNTGDAELWEKLEMSLAEGKIALNWRITVDTFSNLSSLTSGQENIASFEFTK</sequence>
<keyword evidence="1" id="KW-1133">Transmembrane helix</keyword>
<feature type="transmembrane region" description="Helical" evidence="1">
    <location>
        <begin position="27"/>
        <end position="50"/>
    </location>
</feature>
<dbReference type="AlphaFoldDB" id="A0A075GR08"/>
<organism evidence="2">
    <name type="scientific">uncultured marine thaumarchaeote KM3_170_G11</name>
    <dbReference type="NCBI Taxonomy" id="1456047"/>
    <lineage>
        <taxon>Archaea</taxon>
        <taxon>Nitrososphaerota</taxon>
        <taxon>environmental samples</taxon>
    </lineage>
</organism>
<name>A0A075GR08_9ARCH</name>
<keyword evidence="1" id="KW-0812">Transmembrane</keyword>
<protein>
    <recommendedName>
        <fullName evidence="3">Water stress and hypersensitive response domain-containing protein</fullName>
    </recommendedName>
</protein>
<evidence type="ECO:0008006" key="3">
    <source>
        <dbReference type="Google" id="ProtNLM"/>
    </source>
</evidence>
<evidence type="ECO:0000313" key="2">
    <source>
        <dbReference type="EMBL" id="AIF04158.1"/>
    </source>
</evidence>
<accession>A0A075GR08</accession>
<keyword evidence="1" id="KW-0472">Membrane</keyword>
<dbReference type="EMBL" id="KF900700">
    <property type="protein sequence ID" value="AIF04158.1"/>
    <property type="molecule type" value="Genomic_DNA"/>
</dbReference>
<proteinExistence type="predicted"/>
<reference evidence="2" key="1">
    <citation type="journal article" date="2014" name="Genome Biol. Evol.">
        <title>Pangenome evidence for extensive interdomain horizontal transfer affecting lineage core and shell genes in uncultured planktonic thaumarchaeota and euryarchaeota.</title>
        <authorList>
            <person name="Deschamps P."/>
            <person name="Zivanovic Y."/>
            <person name="Moreira D."/>
            <person name="Rodriguez-Valera F."/>
            <person name="Lopez-Garcia P."/>
        </authorList>
    </citation>
    <scope>NUCLEOTIDE SEQUENCE</scope>
</reference>
<evidence type="ECO:0000256" key="1">
    <source>
        <dbReference type="SAM" id="Phobius"/>
    </source>
</evidence>
<dbReference type="Gene3D" id="2.60.40.1820">
    <property type="match status" value="1"/>
</dbReference>